<accession>A0A7J5Y0F7</accession>
<dbReference type="OrthoDB" id="8959203at2759"/>
<dbReference type="AlphaFoldDB" id="A0A7J5Y0F7"/>
<name>A0A7J5Y0F7_DISMA</name>
<gene>
    <name evidence="1" type="ORF">F7725_001715</name>
</gene>
<protein>
    <submittedName>
        <fullName evidence="1">Uncharacterized protein</fullName>
    </submittedName>
</protein>
<comment type="caution">
    <text evidence="1">The sequence shown here is derived from an EMBL/GenBank/DDBJ whole genome shotgun (WGS) entry which is preliminary data.</text>
</comment>
<evidence type="ECO:0000313" key="1">
    <source>
        <dbReference type="EMBL" id="KAF3842866.1"/>
    </source>
</evidence>
<dbReference type="Proteomes" id="UP000518266">
    <property type="component" value="Unassembled WGS sequence"/>
</dbReference>
<reference evidence="1 2" key="1">
    <citation type="submission" date="2020-03" db="EMBL/GenBank/DDBJ databases">
        <title>Dissostichus mawsoni Genome sequencing and assembly.</title>
        <authorList>
            <person name="Park H."/>
        </authorList>
    </citation>
    <scope>NUCLEOTIDE SEQUENCE [LARGE SCALE GENOMIC DNA]</scope>
    <source>
        <strain evidence="1">DM0001</strain>
        <tissue evidence="1">Muscle</tissue>
    </source>
</reference>
<organism evidence="1 2">
    <name type="scientific">Dissostichus mawsoni</name>
    <name type="common">Antarctic cod</name>
    <dbReference type="NCBI Taxonomy" id="36200"/>
    <lineage>
        <taxon>Eukaryota</taxon>
        <taxon>Metazoa</taxon>
        <taxon>Chordata</taxon>
        <taxon>Craniata</taxon>
        <taxon>Vertebrata</taxon>
        <taxon>Euteleostomi</taxon>
        <taxon>Actinopterygii</taxon>
        <taxon>Neopterygii</taxon>
        <taxon>Teleostei</taxon>
        <taxon>Neoteleostei</taxon>
        <taxon>Acanthomorphata</taxon>
        <taxon>Eupercaria</taxon>
        <taxon>Perciformes</taxon>
        <taxon>Notothenioidei</taxon>
        <taxon>Nototheniidae</taxon>
        <taxon>Dissostichus</taxon>
    </lineage>
</organism>
<keyword evidence="2" id="KW-1185">Reference proteome</keyword>
<dbReference type="EMBL" id="JAAKFY010000018">
    <property type="protein sequence ID" value="KAF3842866.1"/>
    <property type="molecule type" value="Genomic_DNA"/>
</dbReference>
<evidence type="ECO:0000313" key="2">
    <source>
        <dbReference type="Proteomes" id="UP000518266"/>
    </source>
</evidence>
<proteinExistence type="predicted"/>
<sequence>MDFNLEGFISGPTRGKLDACSKPQLELIAGRFDIAINKQNKKQVIKKQLLAALIEQEVLSEEVGVEYVSKDEETEGSPKMAELQLQLEMRRLTIKEKEIDGNLEIKRFEEETKRINCQ</sequence>